<proteinExistence type="predicted"/>
<organism evidence="2 3">
    <name type="scientific">Deinococcus xinjiangensis</name>
    <dbReference type="NCBI Taxonomy" id="457454"/>
    <lineage>
        <taxon>Bacteria</taxon>
        <taxon>Thermotogati</taxon>
        <taxon>Deinococcota</taxon>
        <taxon>Deinococci</taxon>
        <taxon>Deinococcales</taxon>
        <taxon>Deinococcaceae</taxon>
        <taxon>Deinococcus</taxon>
    </lineage>
</organism>
<dbReference type="InterPro" id="IPR019267">
    <property type="entry name" value="CRISPR-assoc_Cas6_C"/>
</dbReference>
<sequence>MLPLDLPFAVLRVALTAHEEVHLPPFPGSKLEGAFGRALYRLACTQPHRETCVGCPLRSICPYGLSYAPVQPPEVTASSLGTPPRPIIFRVAFGRDQVVQAGQPLTFGLVVVGTALTQLPYLLAALREVGEQGLGRTRGRLELQEVVSLNPYRELEVTLLKGGDLGVTLTPLVMRPADLPAIDAPRIRLQLRSLLHVKQGGTMVEDLQFPIMIKALQRRMGNLEQVHGGRQSLGADFGALPELARSIQTTYQYLRPASQLRKGSRRGEKTIMDGLLGTLEYAGDFAPFAPLLRLGEQLGVGKWAHFGAGLYDIEEGP</sequence>
<dbReference type="EMBL" id="BAABRN010000062">
    <property type="protein sequence ID" value="GAA5503707.1"/>
    <property type="molecule type" value="Genomic_DNA"/>
</dbReference>
<accession>A0ABP9VJ31</accession>
<comment type="caution">
    <text evidence="2">The sequence shown here is derived from an EMBL/GenBank/DDBJ whole genome shotgun (WGS) entry which is preliminary data.</text>
</comment>
<dbReference type="Proteomes" id="UP001458946">
    <property type="component" value="Unassembled WGS sequence"/>
</dbReference>
<protein>
    <recommendedName>
        <fullName evidence="1">CRISPR-associated protein Cas6 C-terminal domain-containing protein</fullName>
    </recommendedName>
</protein>
<dbReference type="Pfam" id="PF10040">
    <property type="entry name" value="CRISPR_Cas6"/>
    <property type="match status" value="1"/>
</dbReference>
<evidence type="ECO:0000313" key="2">
    <source>
        <dbReference type="EMBL" id="GAA5503707.1"/>
    </source>
</evidence>
<reference evidence="2 3" key="1">
    <citation type="submission" date="2024-02" db="EMBL/GenBank/DDBJ databases">
        <title>Deinococcus xinjiangensis NBRC 107630.</title>
        <authorList>
            <person name="Ichikawa N."/>
            <person name="Katano-Makiyama Y."/>
            <person name="Hidaka K."/>
        </authorList>
    </citation>
    <scope>NUCLEOTIDE SEQUENCE [LARGE SCALE GENOMIC DNA]</scope>
    <source>
        <strain evidence="2 3">NBRC 107630</strain>
    </source>
</reference>
<evidence type="ECO:0000313" key="3">
    <source>
        <dbReference type="Proteomes" id="UP001458946"/>
    </source>
</evidence>
<gene>
    <name evidence="2" type="ORF">Dxin01_03468</name>
</gene>
<feature type="domain" description="CRISPR-associated protein Cas6 C-terminal" evidence="1">
    <location>
        <begin position="196"/>
        <end position="309"/>
    </location>
</feature>
<name>A0ABP9VJ31_9DEIO</name>
<keyword evidence="3" id="KW-1185">Reference proteome</keyword>
<dbReference type="RefSeq" id="WP_353543681.1">
    <property type="nucleotide sequence ID" value="NZ_BAABRN010000062.1"/>
</dbReference>
<evidence type="ECO:0000259" key="1">
    <source>
        <dbReference type="Pfam" id="PF10040"/>
    </source>
</evidence>